<dbReference type="PROSITE" id="PS50931">
    <property type="entry name" value="HTH_LYSR"/>
    <property type="match status" value="1"/>
</dbReference>
<dbReference type="InterPro" id="IPR036390">
    <property type="entry name" value="WH_DNA-bd_sf"/>
</dbReference>
<evidence type="ECO:0000256" key="3">
    <source>
        <dbReference type="ARBA" id="ARBA00023125"/>
    </source>
</evidence>
<name>A0A2G4YPI6_9PROT</name>
<keyword evidence="7" id="KW-1185">Reference proteome</keyword>
<dbReference type="GO" id="GO:0003700">
    <property type="term" value="F:DNA-binding transcription factor activity"/>
    <property type="evidence" value="ECO:0007669"/>
    <property type="project" value="InterPro"/>
</dbReference>
<dbReference type="RefSeq" id="WP_099474153.1">
    <property type="nucleotide sequence ID" value="NZ_CP041025.1"/>
</dbReference>
<dbReference type="Pfam" id="PF03466">
    <property type="entry name" value="LysR_substrate"/>
    <property type="match status" value="1"/>
</dbReference>
<comment type="caution">
    <text evidence="6">The sequence shown here is derived from an EMBL/GenBank/DDBJ whole genome shotgun (WGS) entry which is preliminary data.</text>
</comment>
<evidence type="ECO:0000313" key="7">
    <source>
        <dbReference type="Proteomes" id="UP000229730"/>
    </source>
</evidence>
<keyword evidence="2" id="KW-0805">Transcription regulation</keyword>
<dbReference type="GO" id="GO:0003677">
    <property type="term" value="F:DNA binding"/>
    <property type="evidence" value="ECO:0007669"/>
    <property type="project" value="UniProtKB-KW"/>
</dbReference>
<comment type="similarity">
    <text evidence="1">Belongs to the LysR transcriptional regulatory family.</text>
</comment>
<reference evidence="6 7" key="1">
    <citation type="submission" date="2017-10" db="EMBL/GenBank/DDBJ databases">
        <title>Frigbacter circumglobatus gen. nov. sp. nov., isolated from sediment cultured in situ.</title>
        <authorList>
            <person name="Zhao Z."/>
        </authorList>
    </citation>
    <scope>NUCLEOTIDE SEQUENCE [LARGE SCALE GENOMIC DNA]</scope>
    <source>
        <strain evidence="6 7">ZYL</strain>
    </source>
</reference>
<dbReference type="EMBL" id="PDEM01000025">
    <property type="protein sequence ID" value="PHZ84218.1"/>
    <property type="molecule type" value="Genomic_DNA"/>
</dbReference>
<dbReference type="SUPFAM" id="SSF46785">
    <property type="entry name" value="Winged helix' DNA-binding domain"/>
    <property type="match status" value="1"/>
</dbReference>
<organism evidence="6 7">
    <name type="scientific">Paremcibacter congregatus</name>
    <dbReference type="NCBI Taxonomy" id="2043170"/>
    <lineage>
        <taxon>Bacteria</taxon>
        <taxon>Pseudomonadati</taxon>
        <taxon>Pseudomonadota</taxon>
        <taxon>Alphaproteobacteria</taxon>
        <taxon>Emcibacterales</taxon>
        <taxon>Emcibacteraceae</taxon>
        <taxon>Paremcibacter</taxon>
    </lineage>
</organism>
<dbReference type="InterPro" id="IPR005119">
    <property type="entry name" value="LysR_subst-bd"/>
</dbReference>
<proteinExistence type="inferred from homology"/>
<evidence type="ECO:0000313" key="6">
    <source>
        <dbReference type="EMBL" id="PHZ84218.1"/>
    </source>
</evidence>
<dbReference type="InterPro" id="IPR036388">
    <property type="entry name" value="WH-like_DNA-bd_sf"/>
</dbReference>
<dbReference type="InParanoid" id="A0A2G4YPI6"/>
<evidence type="ECO:0000256" key="4">
    <source>
        <dbReference type="ARBA" id="ARBA00023163"/>
    </source>
</evidence>
<evidence type="ECO:0000256" key="1">
    <source>
        <dbReference type="ARBA" id="ARBA00009437"/>
    </source>
</evidence>
<feature type="domain" description="HTH lysR-type" evidence="5">
    <location>
        <begin position="1"/>
        <end position="57"/>
    </location>
</feature>
<protein>
    <submittedName>
        <fullName evidence="6">Transcriptional regulator</fullName>
    </submittedName>
</protein>
<dbReference type="InterPro" id="IPR000847">
    <property type="entry name" value="LysR_HTH_N"/>
</dbReference>
<gene>
    <name evidence="6" type="ORF">CRD36_13590</name>
</gene>
<dbReference type="AlphaFoldDB" id="A0A2G4YPI6"/>
<keyword evidence="4" id="KW-0804">Transcription</keyword>
<dbReference type="Proteomes" id="UP000229730">
    <property type="component" value="Unassembled WGS sequence"/>
</dbReference>
<dbReference type="SUPFAM" id="SSF53850">
    <property type="entry name" value="Periplasmic binding protein-like II"/>
    <property type="match status" value="1"/>
</dbReference>
<evidence type="ECO:0000259" key="5">
    <source>
        <dbReference type="PROSITE" id="PS50931"/>
    </source>
</evidence>
<dbReference type="Pfam" id="PF00126">
    <property type="entry name" value="HTH_1"/>
    <property type="match status" value="1"/>
</dbReference>
<accession>A0A2G4YPI6</accession>
<dbReference type="Gene3D" id="1.10.10.10">
    <property type="entry name" value="Winged helix-like DNA-binding domain superfamily/Winged helix DNA-binding domain"/>
    <property type="match status" value="1"/>
</dbReference>
<dbReference type="PANTHER" id="PTHR30537:SF5">
    <property type="entry name" value="HTH-TYPE TRANSCRIPTIONAL ACTIVATOR TTDR-RELATED"/>
    <property type="match status" value="1"/>
</dbReference>
<dbReference type="PANTHER" id="PTHR30537">
    <property type="entry name" value="HTH-TYPE TRANSCRIPTIONAL REGULATOR"/>
    <property type="match status" value="1"/>
</dbReference>
<sequence>MINRLNLFLKVIELGSFSAVSRAAGLSPSSISRQMDKLEADFGIRLLNRSTHVIHPTEAGLALAPYAENSLAQLDQARQEICPPSEKVTGALKVSVFSTFGNLAICPLLPKFFDQFPDVSLTLNAEDCMVDLTKENVDLAVRIGRPQDSSLKMRPLMANHMRLVASPAYIARHGLPENPEKLRHHNCLTFDRNRKTTWWHFDQDSRQIKVPVSGNLRSVGGAPLYRAALAGLGITVTTRWQSHRAISRGDLLPLLPDWSASLDGQGANQIYAVYLPDRHMRPALRAFLDFLVAELAPLNC</sequence>
<evidence type="ECO:0000256" key="2">
    <source>
        <dbReference type="ARBA" id="ARBA00023015"/>
    </source>
</evidence>
<keyword evidence="3" id="KW-0238">DNA-binding</keyword>
<dbReference type="CDD" id="cd08422">
    <property type="entry name" value="PBP2_CrgA_like"/>
    <property type="match status" value="1"/>
</dbReference>
<dbReference type="OrthoDB" id="9786526at2"/>
<dbReference type="Gene3D" id="3.40.190.290">
    <property type="match status" value="1"/>
</dbReference>
<dbReference type="InterPro" id="IPR058163">
    <property type="entry name" value="LysR-type_TF_proteobact-type"/>
</dbReference>